<dbReference type="RefSeq" id="WP_097073074.1">
    <property type="nucleotide sequence ID" value="NZ_OBMQ01000004.1"/>
</dbReference>
<dbReference type="EMBL" id="OBMQ01000004">
    <property type="protein sequence ID" value="SOC05783.1"/>
    <property type="molecule type" value="Genomic_DNA"/>
</dbReference>
<dbReference type="Gene3D" id="1.20.120.450">
    <property type="entry name" value="dinb family like domain"/>
    <property type="match status" value="1"/>
</dbReference>
<dbReference type="Proteomes" id="UP000219636">
    <property type="component" value="Unassembled WGS sequence"/>
</dbReference>
<reference evidence="4" key="1">
    <citation type="submission" date="2017-08" db="EMBL/GenBank/DDBJ databases">
        <authorList>
            <person name="Varghese N."/>
            <person name="Submissions S."/>
        </authorList>
    </citation>
    <scope>NUCLEOTIDE SEQUENCE [LARGE SCALE GENOMIC DNA]</scope>
    <source>
        <strain evidence="4">JC22</strain>
    </source>
</reference>
<keyword evidence="1" id="KW-0175">Coiled coil</keyword>
<sequence length="152" mass="17056">MGSNLIKRQFAVTRKSIVSILEGVTPEVFESIPEGFNNNIHWQLGHILSAGELFLFNGQKNLPDNFNENFASGTKPADWTNDVPSVEEILEKLQEQLQRINEISDESLQVQLEKPFIGNKTVGELAAFGAFHEAMHLGQIQILKRLIQSKQA</sequence>
<dbReference type="Pfam" id="PF12867">
    <property type="entry name" value="DinB_2"/>
    <property type="match status" value="1"/>
</dbReference>
<dbReference type="InterPro" id="IPR024775">
    <property type="entry name" value="DinB-like"/>
</dbReference>
<dbReference type="AlphaFoldDB" id="A0A285SDB2"/>
<dbReference type="OrthoDB" id="4295522at2"/>
<evidence type="ECO:0000313" key="3">
    <source>
        <dbReference type="EMBL" id="SOC05783.1"/>
    </source>
</evidence>
<proteinExistence type="predicted"/>
<accession>A0A285SDB2</accession>
<evidence type="ECO:0000313" key="4">
    <source>
        <dbReference type="Proteomes" id="UP000219636"/>
    </source>
</evidence>
<feature type="domain" description="DinB-like" evidence="2">
    <location>
        <begin position="9"/>
        <end position="140"/>
    </location>
</feature>
<dbReference type="SUPFAM" id="SSF109854">
    <property type="entry name" value="DinB/YfiT-like putative metalloenzymes"/>
    <property type="match status" value="1"/>
</dbReference>
<name>A0A285SDB2_9BACL</name>
<protein>
    <submittedName>
        <fullName evidence="3">DinB family protein</fullName>
    </submittedName>
</protein>
<feature type="coiled-coil region" evidence="1">
    <location>
        <begin position="83"/>
        <end position="110"/>
    </location>
</feature>
<evidence type="ECO:0000256" key="1">
    <source>
        <dbReference type="SAM" id="Coils"/>
    </source>
</evidence>
<evidence type="ECO:0000259" key="2">
    <source>
        <dbReference type="Pfam" id="PF12867"/>
    </source>
</evidence>
<organism evidence="3 4">
    <name type="scientific">Ureibacillus xyleni</name>
    <dbReference type="NCBI Taxonomy" id="614648"/>
    <lineage>
        <taxon>Bacteria</taxon>
        <taxon>Bacillati</taxon>
        <taxon>Bacillota</taxon>
        <taxon>Bacilli</taxon>
        <taxon>Bacillales</taxon>
        <taxon>Caryophanaceae</taxon>
        <taxon>Ureibacillus</taxon>
    </lineage>
</organism>
<keyword evidence="4" id="KW-1185">Reference proteome</keyword>
<gene>
    <name evidence="3" type="ORF">SAMN05880501_104113</name>
</gene>
<dbReference type="InterPro" id="IPR034660">
    <property type="entry name" value="DinB/YfiT-like"/>
</dbReference>